<evidence type="ECO:0000313" key="2">
    <source>
        <dbReference type="Proteomes" id="UP001219355"/>
    </source>
</evidence>
<dbReference type="AlphaFoldDB" id="A0AAF0IE77"/>
<organism evidence="1 2">
    <name type="scientific">Emydomyces testavorans</name>
    <dbReference type="NCBI Taxonomy" id="2070801"/>
    <lineage>
        <taxon>Eukaryota</taxon>
        <taxon>Fungi</taxon>
        <taxon>Dikarya</taxon>
        <taxon>Ascomycota</taxon>
        <taxon>Pezizomycotina</taxon>
        <taxon>Eurotiomycetes</taxon>
        <taxon>Eurotiomycetidae</taxon>
        <taxon>Onygenales</taxon>
        <taxon>Nannizziopsiaceae</taxon>
        <taxon>Emydomyces</taxon>
    </lineage>
</organism>
<protein>
    <submittedName>
        <fullName evidence="1">Uncharacterized protein</fullName>
    </submittedName>
</protein>
<accession>A0AAF0IE77</accession>
<dbReference type="SUPFAM" id="SSF81301">
    <property type="entry name" value="Nucleotidyltransferase"/>
    <property type="match status" value="1"/>
</dbReference>
<keyword evidence="2" id="KW-1185">Reference proteome</keyword>
<reference evidence="1" key="1">
    <citation type="submission" date="2023-03" db="EMBL/GenBank/DDBJ databases">
        <title>Emydomyces testavorans Genome Sequence.</title>
        <authorList>
            <person name="Hoyer L."/>
        </authorList>
    </citation>
    <scope>NUCLEOTIDE SEQUENCE</scope>
    <source>
        <strain evidence="1">16-2883</strain>
    </source>
</reference>
<dbReference type="Proteomes" id="UP001219355">
    <property type="component" value="Chromosome 1"/>
</dbReference>
<proteinExistence type="predicted"/>
<evidence type="ECO:0000313" key="1">
    <source>
        <dbReference type="EMBL" id="WEW54790.1"/>
    </source>
</evidence>
<name>A0AAF0IE77_9EURO</name>
<sequence length="235" mass="26331">MDAADIVGVIQILEAESIPQCLVGELALNYYNVPRVLHDLEVCVPNDSLVAAKSIFLQRPQLFQSVPHSNINVYTEYKSGFPRFRYLPRPNAYIVLFPDTHFYLDPLAASVIPRQNGLSLHTYSPEIGDFISPSDILSLPLPRLGPFFSGFCRRYCRSGDLMAAIAAEQLADGMDLDEDWYRSHIPLPWSEESQFALSLVAGKAERVSDLLTPAVARQMSHQHVGWEVKSILGRD</sequence>
<dbReference type="EMBL" id="CP120627">
    <property type="protein sequence ID" value="WEW54790.1"/>
    <property type="molecule type" value="Genomic_DNA"/>
</dbReference>
<gene>
    <name evidence="1" type="ORF">PRK78_000215</name>
</gene>
<dbReference type="InterPro" id="IPR043519">
    <property type="entry name" value="NT_sf"/>
</dbReference>